<proteinExistence type="predicted"/>
<dbReference type="Gene3D" id="2.10.260.10">
    <property type="match status" value="1"/>
</dbReference>
<evidence type="ECO:0000259" key="1">
    <source>
        <dbReference type="PROSITE" id="PS51740"/>
    </source>
</evidence>
<dbReference type="EMBL" id="LAZR01006134">
    <property type="protein sequence ID" value="KKM94478.1"/>
    <property type="molecule type" value="Genomic_DNA"/>
</dbReference>
<feature type="domain" description="SpoVT-AbrB" evidence="1">
    <location>
        <begin position="2"/>
        <end position="28"/>
    </location>
</feature>
<dbReference type="InterPro" id="IPR037914">
    <property type="entry name" value="SpoVT-AbrB_sf"/>
</dbReference>
<name>A0A0F9LM85_9ZZZZ</name>
<dbReference type="SUPFAM" id="SSF89447">
    <property type="entry name" value="AbrB/MazE/MraZ-like"/>
    <property type="match status" value="1"/>
</dbReference>
<dbReference type="GO" id="GO:0003677">
    <property type="term" value="F:DNA binding"/>
    <property type="evidence" value="ECO:0007669"/>
    <property type="project" value="InterPro"/>
</dbReference>
<organism evidence="3">
    <name type="scientific">marine sediment metagenome</name>
    <dbReference type="NCBI Taxonomy" id="412755"/>
    <lineage>
        <taxon>unclassified sequences</taxon>
        <taxon>metagenomes</taxon>
        <taxon>ecological metagenomes</taxon>
    </lineage>
</organism>
<protein>
    <recommendedName>
        <fullName evidence="1">SpoVT-AbrB domain-containing protein</fullName>
    </recommendedName>
</protein>
<reference evidence="3" key="1">
    <citation type="journal article" date="2015" name="Nature">
        <title>Complex archaea that bridge the gap between prokaryotes and eukaryotes.</title>
        <authorList>
            <person name="Spang A."/>
            <person name="Saw J.H."/>
            <person name="Jorgensen S.L."/>
            <person name="Zaremba-Niedzwiedzka K."/>
            <person name="Martijn J."/>
            <person name="Lind A.E."/>
            <person name="van Eijk R."/>
            <person name="Schleper C."/>
            <person name="Guy L."/>
            <person name="Ettema T.J."/>
        </authorList>
    </citation>
    <scope>NUCLEOTIDE SEQUENCE</scope>
</reference>
<dbReference type="InterPro" id="IPR007159">
    <property type="entry name" value="SpoVT-AbrB_dom"/>
</dbReference>
<comment type="caution">
    <text evidence="3">The sequence shown here is derived from an EMBL/GenBank/DDBJ whole genome shotgun (WGS) entry which is preliminary data.</text>
</comment>
<gene>
    <name evidence="3" type="ORF">LCGC14_1197830</name>
    <name evidence="2" type="ORF">LCGC14_1467530</name>
</gene>
<dbReference type="AlphaFoldDB" id="A0A0F9LM85"/>
<sequence length="28" mass="3188">MNAESKIDDKGRICIPIEIRKMLKIKSG</sequence>
<feature type="non-terminal residue" evidence="3">
    <location>
        <position position="28"/>
    </location>
</feature>
<evidence type="ECO:0000313" key="3">
    <source>
        <dbReference type="EMBL" id="KKM94478.1"/>
    </source>
</evidence>
<dbReference type="EMBL" id="LAZR01010286">
    <property type="protein sequence ID" value="KKM67788.1"/>
    <property type="molecule type" value="Genomic_DNA"/>
</dbReference>
<accession>A0A0F9LM85</accession>
<evidence type="ECO:0000313" key="2">
    <source>
        <dbReference type="EMBL" id="KKM67788.1"/>
    </source>
</evidence>
<dbReference type="PROSITE" id="PS51740">
    <property type="entry name" value="SPOVT_ABRB"/>
    <property type="match status" value="1"/>
</dbReference>